<dbReference type="Pfam" id="PF07690">
    <property type="entry name" value="MFS_1"/>
    <property type="match status" value="1"/>
</dbReference>
<dbReference type="PROSITE" id="PS50850">
    <property type="entry name" value="MFS"/>
    <property type="match status" value="1"/>
</dbReference>
<feature type="transmembrane region" description="Helical" evidence="4">
    <location>
        <begin position="136"/>
        <end position="160"/>
    </location>
</feature>
<dbReference type="PANTHER" id="PTHR23521:SF3">
    <property type="entry name" value="MFS TRANSPORTER"/>
    <property type="match status" value="1"/>
</dbReference>
<feature type="transmembrane region" description="Helical" evidence="4">
    <location>
        <begin position="255"/>
        <end position="275"/>
    </location>
</feature>
<evidence type="ECO:0000256" key="1">
    <source>
        <dbReference type="ARBA" id="ARBA00022692"/>
    </source>
</evidence>
<feature type="domain" description="Major facilitator superfamily (MFS) profile" evidence="5">
    <location>
        <begin position="1"/>
        <end position="397"/>
    </location>
</feature>
<keyword evidence="3 4" id="KW-0472">Membrane</keyword>
<proteinExistence type="predicted"/>
<gene>
    <name evidence="6" type="ORF">SAMN04488044_0523</name>
</gene>
<sequence>MATTSTFQTTRSIGLLLFATMAGMSLWFMGAAVIPDMAREAGLEDGQLALLSSVVPAGFALGAMGFAISGVPDRFDPRHVFAVCATVTAVLNAIFIFVPIGTPAAGIIRFLSGIAMAGTWPLSMKIAVGWSVTRRGTLMGTLVGALVIGQAAPYLMAWIGGTDWRLALWMGSGLALLGAAAALLTQLGPHHVRAARFDSRALYVAWQMPQLRRAILGYLCHMWEFIAFWSWVGVFAAISFSASMPEEDAQALGKLAAFLCIIAAAPACALGGVLADRIGKAHVAATALILSGTAALLTALTFGGPVWITFALLILWGAAVVPDSPQFSAIVADYAPAEIAGSVLTLQASLGFLLTALTVQIAPSIAAIAGWPAVMVLLAMGPVAGVWVSAPLRRAERA</sequence>
<dbReference type="GO" id="GO:0005886">
    <property type="term" value="C:plasma membrane"/>
    <property type="evidence" value="ECO:0007669"/>
    <property type="project" value="TreeGrafter"/>
</dbReference>
<dbReference type="InterPro" id="IPR011701">
    <property type="entry name" value="MFS"/>
</dbReference>
<feature type="transmembrane region" description="Helical" evidence="4">
    <location>
        <begin position="339"/>
        <end position="359"/>
    </location>
</feature>
<dbReference type="AlphaFoldDB" id="A0A1M5J255"/>
<evidence type="ECO:0000256" key="3">
    <source>
        <dbReference type="ARBA" id="ARBA00023136"/>
    </source>
</evidence>
<feature type="transmembrane region" description="Helical" evidence="4">
    <location>
        <begin position="12"/>
        <end position="34"/>
    </location>
</feature>
<dbReference type="EMBL" id="FQWM01000001">
    <property type="protein sequence ID" value="SHG34688.1"/>
    <property type="molecule type" value="Genomic_DNA"/>
</dbReference>
<evidence type="ECO:0000256" key="2">
    <source>
        <dbReference type="ARBA" id="ARBA00022989"/>
    </source>
</evidence>
<evidence type="ECO:0000256" key="4">
    <source>
        <dbReference type="SAM" id="Phobius"/>
    </source>
</evidence>
<feature type="transmembrane region" description="Helical" evidence="4">
    <location>
        <begin position="366"/>
        <end position="388"/>
    </location>
</feature>
<feature type="transmembrane region" description="Helical" evidence="4">
    <location>
        <begin position="106"/>
        <end position="124"/>
    </location>
</feature>
<dbReference type="GO" id="GO:0022857">
    <property type="term" value="F:transmembrane transporter activity"/>
    <property type="evidence" value="ECO:0007669"/>
    <property type="project" value="InterPro"/>
</dbReference>
<dbReference type="PANTHER" id="PTHR23521">
    <property type="entry name" value="TRANSPORTER MFS SUPERFAMILY"/>
    <property type="match status" value="1"/>
</dbReference>
<name>A0A1M5J255_9RHOB</name>
<keyword evidence="2 4" id="KW-1133">Transmembrane helix</keyword>
<dbReference type="Gene3D" id="1.20.1250.20">
    <property type="entry name" value="MFS general substrate transporter like domains"/>
    <property type="match status" value="1"/>
</dbReference>
<keyword evidence="1 4" id="KW-0812">Transmembrane</keyword>
<dbReference type="InterPro" id="IPR020846">
    <property type="entry name" value="MFS_dom"/>
</dbReference>
<accession>A0A1M5J255</accession>
<dbReference type="InterPro" id="IPR036259">
    <property type="entry name" value="MFS_trans_sf"/>
</dbReference>
<evidence type="ECO:0000313" key="6">
    <source>
        <dbReference type="EMBL" id="SHG34688.1"/>
    </source>
</evidence>
<organism evidence="6 7">
    <name type="scientific">Cognatishimia maritima</name>
    <dbReference type="NCBI Taxonomy" id="870908"/>
    <lineage>
        <taxon>Bacteria</taxon>
        <taxon>Pseudomonadati</taxon>
        <taxon>Pseudomonadota</taxon>
        <taxon>Alphaproteobacteria</taxon>
        <taxon>Rhodobacterales</taxon>
        <taxon>Paracoccaceae</taxon>
        <taxon>Cognatishimia</taxon>
    </lineage>
</organism>
<feature type="transmembrane region" description="Helical" evidence="4">
    <location>
        <begin position="80"/>
        <end position="100"/>
    </location>
</feature>
<feature type="transmembrane region" description="Helical" evidence="4">
    <location>
        <begin position="166"/>
        <end position="187"/>
    </location>
</feature>
<evidence type="ECO:0000313" key="7">
    <source>
        <dbReference type="Proteomes" id="UP000184211"/>
    </source>
</evidence>
<dbReference type="RefSeq" id="WP_072790098.1">
    <property type="nucleotide sequence ID" value="NZ_FQWM01000001.1"/>
</dbReference>
<feature type="transmembrane region" description="Helical" evidence="4">
    <location>
        <begin position="287"/>
        <end position="319"/>
    </location>
</feature>
<dbReference type="Proteomes" id="UP000184211">
    <property type="component" value="Unassembled WGS sequence"/>
</dbReference>
<reference evidence="7" key="1">
    <citation type="submission" date="2016-11" db="EMBL/GenBank/DDBJ databases">
        <authorList>
            <person name="Varghese N."/>
            <person name="Submissions S."/>
        </authorList>
    </citation>
    <scope>NUCLEOTIDE SEQUENCE [LARGE SCALE GENOMIC DNA]</scope>
    <source>
        <strain evidence="7">DSM 28223</strain>
    </source>
</reference>
<dbReference type="SUPFAM" id="SSF103473">
    <property type="entry name" value="MFS general substrate transporter"/>
    <property type="match status" value="1"/>
</dbReference>
<dbReference type="STRING" id="870908.SAMN04488044_0523"/>
<evidence type="ECO:0000259" key="5">
    <source>
        <dbReference type="PROSITE" id="PS50850"/>
    </source>
</evidence>
<dbReference type="OrthoDB" id="9781976at2"/>
<keyword evidence="7" id="KW-1185">Reference proteome</keyword>
<protein>
    <submittedName>
        <fullName evidence="6">Sugar phosphate permease</fullName>
    </submittedName>
</protein>
<feature type="transmembrane region" description="Helical" evidence="4">
    <location>
        <begin position="215"/>
        <end position="243"/>
    </location>
</feature>
<feature type="transmembrane region" description="Helical" evidence="4">
    <location>
        <begin position="46"/>
        <end position="68"/>
    </location>
</feature>